<organism evidence="1 2">
    <name type="scientific">Clavelina lepadiformis</name>
    <name type="common">Light-bulb sea squirt</name>
    <name type="synonym">Ascidia lepadiformis</name>
    <dbReference type="NCBI Taxonomy" id="159417"/>
    <lineage>
        <taxon>Eukaryota</taxon>
        <taxon>Metazoa</taxon>
        <taxon>Chordata</taxon>
        <taxon>Tunicata</taxon>
        <taxon>Ascidiacea</taxon>
        <taxon>Aplousobranchia</taxon>
        <taxon>Clavelinidae</taxon>
        <taxon>Clavelina</taxon>
    </lineage>
</organism>
<accession>A0ABP0F0M9</accession>
<sequence>MQELVPKCFSKRLKLFLYRTNQRSLPFSQINALRHEVTRALLTWSKSGEGEGGDCRNGESGRVRSIKSFGCFGLFTFKPSQILARATSPFSLLSCLRRVEVGGRNFYPWTSSLLRVVVANLTRCALSGRRSGCED</sequence>
<comment type="caution">
    <text evidence="1">The sequence shown here is derived from an EMBL/GenBank/DDBJ whole genome shotgun (WGS) entry which is preliminary data.</text>
</comment>
<keyword evidence="2" id="KW-1185">Reference proteome</keyword>
<name>A0ABP0F0M9_CLALP</name>
<dbReference type="EMBL" id="CAWYQH010000002">
    <property type="protein sequence ID" value="CAK8673256.1"/>
    <property type="molecule type" value="Genomic_DNA"/>
</dbReference>
<evidence type="ECO:0000313" key="2">
    <source>
        <dbReference type="Proteomes" id="UP001642483"/>
    </source>
</evidence>
<evidence type="ECO:0000313" key="1">
    <source>
        <dbReference type="EMBL" id="CAK8673256.1"/>
    </source>
</evidence>
<reference evidence="1 2" key="1">
    <citation type="submission" date="2024-02" db="EMBL/GenBank/DDBJ databases">
        <authorList>
            <person name="Daric V."/>
            <person name="Darras S."/>
        </authorList>
    </citation>
    <scope>NUCLEOTIDE SEQUENCE [LARGE SCALE GENOMIC DNA]</scope>
</reference>
<proteinExistence type="predicted"/>
<dbReference type="Proteomes" id="UP001642483">
    <property type="component" value="Unassembled WGS sequence"/>
</dbReference>
<gene>
    <name evidence="1" type="ORF">CVLEPA_LOCUS3066</name>
</gene>
<protein>
    <submittedName>
        <fullName evidence="1">Uncharacterized protein</fullName>
    </submittedName>
</protein>